<sequence length="372" mass="41891">MARSKHTQSQDSSLATRQLSPNKAKASILHALKIKRPIFLWGGPGIGKSDVVRQIAGTINAHVIDIRLSLWEPTDIKGIPYFNSKSESMEWASPSELPNEKMSKKHKNIILFLDEMNSAAPSVQAAAYQLILNRKVGTYELPENVMIVAAGNREADKGITYRMPAPLANRFIHLEMKPVFDDWFEWAVENNINKDVIGYLTFSKKDLYDFEPKSSNRSFATPRSWSFVSELLSDDLDENTVTDLVSGAVGEGLAVKFMAHRKVASQLPNPSDILDGKVEKLKSKEISAMYSLTVSLCYELKEASDKKDKKFNDKVGKFLRFMMDNFDTELVVMGIKLALTQYQLPFDPDAIKCFDEFHEKYGKYITAAQSAD</sequence>
<dbReference type="GO" id="GO:0005524">
    <property type="term" value="F:ATP binding"/>
    <property type="evidence" value="ECO:0007669"/>
    <property type="project" value="InterPro"/>
</dbReference>
<reference evidence="2" key="1">
    <citation type="submission" date="2018-05" db="EMBL/GenBank/DDBJ databases">
        <authorList>
            <person name="Lanie J.A."/>
            <person name="Ng W.-L."/>
            <person name="Kazmierczak K.M."/>
            <person name="Andrzejewski T.M."/>
            <person name="Davidsen T.M."/>
            <person name="Wayne K.J."/>
            <person name="Tettelin H."/>
            <person name="Glass J.I."/>
            <person name="Rusch D."/>
            <person name="Podicherti R."/>
            <person name="Tsui H.-C.T."/>
            <person name="Winkler M.E."/>
        </authorList>
    </citation>
    <scope>NUCLEOTIDE SEQUENCE</scope>
</reference>
<dbReference type="InterPro" id="IPR027417">
    <property type="entry name" value="P-loop_NTPase"/>
</dbReference>
<proteinExistence type="predicted"/>
<dbReference type="AlphaFoldDB" id="A0A382CNS2"/>
<dbReference type="Pfam" id="PF07726">
    <property type="entry name" value="AAA_3"/>
    <property type="match status" value="1"/>
</dbReference>
<accession>A0A382CNS2</accession>
<organism evidence="2">
    <name type="scientific">marine metagenome</name>
    <dbReference type="NCBI Taxonomy" id="408172"/>
    <lineage>
        <taxon>unclassified sequences</taxon>
        <taxon>metagenomes</taxon>
        <taxon>ecological metagenomes</taxon>
    </lineage>
</organism>
<dbReference type="InterPro" id="IPR011703">
    <property type="entry name" value="ATPase_AAA-3"/>
</dbReference>
<dbReference type="SUPFAM" id="SSF52540">
    <property type="entry name" value="P-loop containing nucleoside triphosphate hydrolases"/>
    <property type="match status" value="1"/>
</dbReference>
<gene>
    <name evidence="2" type="ORF">METZ01_LOCUS180579</name>
</gene>
<name>A0A382CNS2_9ZZZZ</name>
<evidence type="ECO:0000313" key="2">
    <source>
        <dbReference type="EMBL" id="SVB27725.1"/>
    </source>
</evidence>
<dbReference type="EMBL" id="UINC01035395">
    <property type="protein sequence ID" value="SVB27725.1"/>
    <property type="molecule type" value="Genomic_DNA"/>
</dbReference>
<protein>
    <recommendedName>
        <fullName evidence="1">ATPase AAA-3 domain-containing protein</fullName>
    </recommendedName>
</protein>
<dbReference type="Gene3D" id="3.40.50.300">
    <property type="entry name" value="P-loop containing nucleotide triphosphate hydrolases"/>
    <property type="match status" value="1"/>
</dbReference>
<dbReference type="GO" id="GO:0016887">
    <property type="term" value="F:ATP hydrolysis activity"/>
    <property type="evidence" value="ECO:0007669"/>
    <property type="project" value="InterPro"/>
</dbReference>
<feature type="domain" description="ATPase AAA-3" evidence="1">
    <location>
        <begin position="39"/>
        <end position="172"/>
    </location>
</feature>
<dbReference type="CDD" id="cd00009">
    <property type="entry name" value="AAA"/>
    <property type="match status" value="1"/>
</dbReference>
<evidence type="ECO:0000259" key="1">
    <source>
        <dbReference type="Pfam" id="PF07726"/>
    </source>
</evidence>